<dbReference type="Pfam" id="PF07696">
    <property type="entry name" value="7TMR-DISMED2"/>
    <property type="match status" value="1"/>
</dbReference>
<dbReference type="InterPro" id="IPR011622">
    <property type="entry name" value="7TMR_DISM_rcpt_extracell_dom2"/>
</dbReference>
<dbReference type="EC" id="2.7.13.3" evidence="2"/>
<name>A0ABV2T656_9BACT</name>
<dbReference type="InterPro" id="IPR004358">
    <property type="entry name" value="Sig_transdc_His_kin-like_C"/>
</dbReference>
<protein>
    <recommendedName>
        <fullName evidence="2">histidine kinase</fullName>
        <ecNumber evidence="2">2.7.13.3</ecNumber>
    </recommendedName>
</protein>
<dbReference type="InterPro" id="IPR011623">
    <property type="entry name" value="7TMR_DISM_rcpt_extracell_dom1"/>
</dbReference>
<dbReference type="Proteomes" id="UP001549749">
    <property type="component" value="Unassembled WGS sequence"/>
</dbReference>
<dbReference type="Gene3D" id="3.30.565.10">
    <property type="entry name" value="Histidine kinase-like ATPase, C-terminal domain"/>
    <property type="match status" value="1"/>
</dbReference>
<dbReference type="InterPro" id="IPR003594">
    <property type="entry name" value="HATPase_dom"/>
</dbReference>
<keyword evidence="4" id="KW-1133">Transmembrane helix</keyword>
<evidence type="ECO:0000259" key="5">
    <source>
        <dbReference type="PROSITE" id="PS50109"/>
    </source>
</evidence>
<dbReference type="Gene3D" id="1.10.287.130">
    <property type="match status" value="1"/>
</dbReference>
<dbReference type="EMBL" id="JBEXAC010000002">
    <property type="protein sequence ID" value="MET6998502.1"/>
    <property type="molecule type" value="Genomic_DNA"/>
</dbReference>
<dbReference type="InterPro" id="IPR036097">
    <property type="entry name" value="HisK_dim/P_sf"/>
</dbReference>
<feature type="transmembrane region" description="Helical" evidence="4">
    <location>
        <begin position="277"/>
        <end position="294"/>
    </location>
</feature>
<evidence type="ECO:0000256" key="3">
    <source>
        <dbReference type="ARBA" id="ARBA00022553"/>
    </source>
</evidence>
<keyword evidence="4" id="KW-0812">Transmembrane</keyword>
<dbReference type="Pfam" id="PF07695">
    <property type="entry name" value="7TMR-DISM_7TM"/>
    <property type="match status" value="1"/>
</dbReference>
<dbReference type="SUPFAM" id="SSF47384">
    <property type="entry name" value="Homodimeric domain of signal transducing histidine kinase"/>
    <property type="match status" value="1"/>
</dbReference>
<dbReference type="SMART" id="SM00387">
    <property type="entry name" value="HATPase_c"/>
    <property type="match status" value="1"/>
</dbReference>
<dbReference type="PRINTS" id="PR00344">
    <property type="entry name" value="BCTRLSENSOR"/>
</dbReference>
<dbReference type="SMART" id="SM00388">
    <property type="entry name" value="HisKA"/>
    <property type="match status" value="1"/>
</dbReference>
<proteinExistence type="predicted"/>
<accession>A0ABV2T656</accession>
<reference evidence="6 7" key="1">
    <citation type="submission" date="2024-06" db="EMBL/GenBank/DDBJ databases">
        <title>Chitinophaga defluvii sp. nov., isolated from municipal sewage.</title>
        <authorList>
            <person name="Zhang L."/>
        </authorList>
    </citation>
    <scope>NUCLEOTIDE SEQUENCE [LARGE SCALE GENOMIC DNA]</scope>
    <source>
        <strain evidence="6 7">H8</strain>
    </source>
</reference>
<feature type="transmembrane region" description="Helical" evidence="4">
    <location>
        <begin position="300"/>
        <end position="320"/>
    </location>
</feature>
<keyword evidence="7" id="KW-1185">Reference proteome</keyword>
<dbReference type="Gene3D" id="2.60.40.2380">
    <property type="match status" value="1"/>
</dbReference>
<comment type="caution">
    <text evidence="6">The sequence shown here is derived from an EMBL/GenBank/DDBJ whole genome shotgun (WGS) entry which is preliminary data.</text>
</comment>
<gene>
    <name evidence="6" type="ORF">ABR189_14045</name>
</gene>
<feature type="domain" description="Histidine kinase" evidence="5">
    <location>
        <begin position="463"/>
        <end position="712"/>
    </location>
</feature>
<dbReference type="Pfam" id="PF02518">
    <property type="entry name" value="HATPase_c"/>
    <property type="match status" value="1"/>
</dbReference>
<sequence>MPIRILILSLFTILFSFRLIAADPVVYTNQSRLIQIGKHLELYTDKSNKLSFEEAKLQTFTSANQEVPNLQITPYTHWVKFTLENRSTLTKLLLEVESPIIDDITLYEPLPNGEMKATRLGEFTSFHNRPFNHQNYTFSLNIPTDSSRTYYIKVKAGEQLQLPVFIGPAELVFEKNDERELIFGIYIGVILAMTFYNLFIYISVRDNSYLIYVCYNICVGLTQATLQGYTFRFLYPEIPWLAMHATVLVPILNGLTALMFVQQFLLTKENFPLGHKLLNYVIYFYLGCFIPTFLDYYTIAQLWVQVGAFTGSVLIFIVAYRINLAGFAPARFFLAAWSIFLVSVCVFVLRNFNVLPYNNYTYYALQFGSALEALLLSFALAHKINVLKAEKETSQALALSASLENERLVKEQNIILETKVQERTEALQSSNQELHVALTNLKEAQTQLVEKEKMASLGQLTAGIAHEINNPINFVTSNIKPLKLDIADLRSVLDKYEGLEGSPDISKGLKEIAAYKREIDIDYIHEEINSLIKGIEDGATRTAEIVKGLRTFSRLDESDVKSIDIHEGLDSTLVLLRNSTPSNLKIIKNYADLPKIECYAGKINQVFMNIFTNALNAIKSKPEGGDEYISITTNRESENLISIKIKDSGIGMSAAVREKIFDPFFTTKDVGEGTGLGLSIVFSIIEKHHGKIIVNSAPGEGAEFIIYLPLDIANRSTLS</sequence>
<dbReference type="SUPFAM" id="SSF55874">
    <property type="entry name" value="ATPase domain of HSP90 chaperone/DNA topoisomerase II/histidine kinase"/>
    <property type="match status" value="1"/>
</dbReference>
<evidence type="ECO:0000313" key="6">
    <source>
        <dbReference type="EMBL" id="MET6998502.1"/>
    </source>
</evidence>
<feature type="transmembrane region" description="Helical" evidence="4">
    <location>
        <begin position="332"/>
        <end position="349"/>
    </location>
</feature>
<evidence type="ECO:0000256" key="2">
    <source>
        <dbReference type="ARBA" id="ARBA00012438"/>
    </source>
</evidence>
<comment type="catalytic activity">
    <reaction evidence="1">
        <text>ATP + protein L-histidine = ADP + protein N-phospho-L-histidine.</text>
        <dbReference type="EC" id="2.7.13.3"/>
    </reaction>
</comment>
<dbReference type="PANTHER" id="PTHR43065">
    <property type="entry name" value="SENSOR HISTIDINE KINASE"/>
    <property type="match status" value="1"/>
</dbReference>
<evidence type="ECO:0000313" key="7">
    <source>
        <dbReference type="Proteomes" id="UP001549749"/>
    </source>
</evidence>
<feature type="transmembrane region" description="Helical" evidence="4">
    <location>
        <begin position="241"/>
        <end position="265"/>
    </location>
</feature>
<feature type="transmembrane region" description="Helical" evidence="4">
    <location>
        <begin position="209"/>
        <end position="229"/>
    </location>
</feature>
<feature type="transmembrane region" description="Helical" evidence="4">
    <location>
        <begin position="181"/>
        <end position="202"/>
    </location>
</feature>
<dbReference type="RefSeq" id="WP_354661146.1">
    <property type="nucleotide sequence ID" value="NZ_JBEXAC010000002.1"/>
</dbReference>
<organism evidence="6 7">
    <name type="scientific">Chitinophaga defluvii</name>
    <dbReference type="NCBI Taxonomy" id="3163343"/>
    <lineage>
        <taxon>Bacteria</taxon>
        <taxon>Pseudomonadati</taxon>
        <taxon>Bacteroidota</taxon>
        <taxon>Chitinophagia</taxon>
        <taxon>Chitinophagales</taxon>
        <taxon>Chitinophagaceae</taxon>
        <taxon>Chitinophaga</taxon>
    </lineage>
</organism>
<dbReference type="PROSITE" id="PS50109">
    <property type="entry name" value="HIS_KIN"/>
    <property type="match status" value="1"/>
</dbReference>
<dbReference type="InterPro" id="IPR036890">
    <property type="entry name" value="HATPase_C_sf"/>
</dbReference>
<keyword evidence="4" id="KW-0472">Membrane</keyword>
<dbReference type="InterPro" id="IPR005467">
    <property type="entry name" value="His_kinase_dom"/>
</dbReference>
<dbReference type="CDD" id="cd00082">
    <property type="entry name" value="HisKA"/>
    <property type="match status" value="1"/>
</dbReference>
<evidence type="ECO:0000256" key="4">
    <source>
        <dbReference type="SAM" id="Phobius"/>
    </source>
</evidence>
<dbReference type="InterPro" id="IPR003661">
    <property type="entry name" value="HisK_dim/P_dom"/>
</dbReference>
<evidence type="ECO:0000256" key="1">
    <source>
        <dbReference type="ARBA" id="ARBA00000085"/>
    </source>
</evidence>
<dbReference type="PANTHER" id="PTHR43065:SF50">
    <property type="entry name" value="HISTIDINE KINASE"/>
    <property type="match status" value="1"/>
</dbReference>
<keyword evidence="3" id="KW-0597">Phosphoprotein</keyword>